<dbReference type="EMBL" id="HBIJ01006515">
    <property type="protein sequence ID" value="CAE0363851.1"/>
    <property type="molecule type" value="Transcribed_RNA"/>
</dbReference>
<evidence type="ECO:0000259" key="1">
    <source>
        <dbReference type="PROSITE" id="PS50020"/>
    </source>
</evidence>
<dbReference type="SMART" id="SM00456">
    <property type="entry name" value="WW"/>
    <property type="match status" value="1"/>
</dbReference>
<dbReference type="GO" id="GO:0008285">
    <property type="term" value="P:negative regulation of cell population proliferation"/>
    <property type="evidence" value="ECO:0007669"/>
    <property type="project" value="TreeGrafter"/>
</dbReference>
<dbReference type="InterPro" id="IPR036020">
    <property type="entry name" value="WW_dom_sf"/>
</dbReference>
<dbReference type="SUPFAM" id="SSF51045">
    <property type="entry name" value="WW domain"/>
    <property type="match status" value="1"/>
</dbReference>
<dbReference type="PANTHER" id="PTHR47522:SF2">
    <property type="entry name" value="PROTEIN SALVADOR HOMOLOG 1"/>
    <property type="match status" value="1"/>
</dbReference>
<evidence type="ECO:0000313" key="3">
    <source>
        <dbReference type="EMBL" id="CAE0363852.1"/>
    </source>
</evidence>
<feature type="domain" description="WW" evidence="1">
    <location>
        <begin position="83"/>
        <end position="116"/>
    </location>
</feature>
<organism evidence="2">
    <name type="scientific">Aureoumbra lagunensis</name>
    <dbReference type="NCBI Taxonomy" id="44058"/>
    <lineage>
        <taxon>Eukaryota</taxon>
        <taxon>Sar</taxon>
        <taxon>Stramenopiles</taxon>
        <taxon>Ochrophyta</taxon>
        <taxon>Pelagophyceae</taxon>
        <taxon>Pelagomonadales</taxon>
        <taxon>Aureoumbra</taxon>
    </lineage>
</organism>
<dbReference type="InterPro" id="IPR001202">
    <property type="entry name" value="WW_dom"/>
</dbReference>
<dbReference type="EMBL" id="HBIJ01006516">
    <property type="protein sequence ID" value="CAE0363852.1"/>
    <property type="molecule type" value="Transcribed_RNA"/>
</dbReference>
<dbReference type="PRINTS" id="PR00403">
    <property type="entry name" value="WWDOMAIN"/>
</dbReference>
<dbReference type="AlphaFoldDB" id="A0A6S8B3I3"/>
<dbReference type="CDD" id="cd00201">
    <property type="entry name" value="WW"/>
    <property type="match status" value="1"/>
</dbReference>
<dbReference type="Gene3D" id="2.20.70.10">
    <property type="match status" value="1"/>
</dbReference>
<name>A0A6S8B3I3_9STRA</name>
<dbReference type="GO" id="GO:0035329">
    <property type="term" value="P:hippo signaling"/>
    <property type="evidence" value="ECO:0007669"/>
    <property type="project" value="InterPro"/>
</dbReference>
<dbReference type="PANTHER" id="PTHR47522">
    <property type="entry name" value="SALVADOR FAMILY WW DOMAIN-CONTAINING PROTEIN 1"/>
    <property type="match status" value="1"/>
</dbReference>
<protein>
    <recommendedName>
        <fullName evidence="1">WW domain-containing protein</fullName>
    </recommendedName>
</protein>
<dbReference type="GO" id="GO:0060090">
    <property type="term" value="F:molecular adaptor activity"/>
    <property type="evidence" value="ECO:0007669"/>
    <property type="project" value="InterPro"/>
</dbReference>
<dbReference type="PROSITE" id="PS50020">
    <property type="entry name" value="WW_DOMAIN_2"/>
    <property type="match status" value="1"/>
</dbReference>
<proteinExistence type="predicted"/>
<sequence>MRMVECRRPVGAAIGSQIRIVVENLPYNVTIPPGVAEGGIFHVQIPIPTQQPVAATPAQMPIATPVSHNTAATVATAPALVHESLPPGWEEKVAPDGRTYYVDHNTRTTHWDRPVFMAK</sequence>
<dbReference type="InterPro" id="IPR030030">
    <property type="entry name" value="Sav"/>
</dbReference>
<dbReference type="GO" id="GO:0005829">
    <property type="term" value="C:cytosol"/>
    <property type="evidence" value="ECO:0007669"/>
    <property type="project" value="TreeGrafter"/>
</dbReference>
<reference evidence="2" key="1">
    <citation type="submission" date="2021-01" db="EMBL/GenBank/DDBJ databases">
        <authorList>
            <person name="Corre E."/>
            <person name="Pelletier E."/>
            <person name="Niang G."/>
            <person name="Scheremetjew M."/>
            <person name="Finn R."/>
            <person name="Kale V."/>
            <person name="Holt S."/>
            <person name="Cochrane G."/>
            <person name="Meng A."/>
            <person name="Brown T."/>
            <person name="Cohen L."/>
        </authorList>
    </citation>
    <scope>NUCLEOTIDE SEQUENCE</scope>
    <source>
        <strain evidence="2">CCMP1510</strain>
    </source>
</reference>
<accession>A0A6S8B3I3</accession>
<evidence type="ECO:0000313" key="2">
    <source>
        <dbReference type="EMBL" id="CAE0363851.1"/>
    </source>
</evidence>
<gene>
    <name evidence="2" type="ORF">ALAG00032_LOCUS4592</name>
    <name evidence="3" type="ORF">ALAG00032_LOCUS4593</name>
</gene>
<dbReference type="Pfam" id="PF00397">
    <property type="entry name" value="WW"/>
    <property type="match status" value="1"/>
</dbReference>